<proteinExistence type="predicted"/>
<accession>A0ABY6DND3</accession>
<keyword evidence="3" id="KW-1185">Reference proteome</keyword>
<sequence length="211" mass="22977">MANGISGITTQPTGVRPGRIDEETGSSGRTTSPAIAPAQQEKVTLAGERTESLTYADPRARLAQNRPDLAQLLDESERQVGQVMQFLRGVLEQQGLAVGKVAAGEQRLNLDPQTVEAAQQAVAEDGEWGVSKTAERILDFAQYAIGDDPQQLETIRAAVQQGFDEARQMLGGTLPEISEKTYEAVMAEFDRWQQDGLPQKTQNEPRLSQEA</sequence>
<feature type="compositionally biased region" description="Polar residues" evidence="1">
    <location>
        <begin position="1"/>
        <end position="13"/>
    </location>
</feature>
<gene>
    <name evidence="2" type="ORF">N8I74_17110</name>
</gene>
<dbReference type="Proteomes" id="UP001061302">
    <property type="component" value="Chromosome"/>
</dbReference>
<name>A0ABY6DND3_9NEIS</name>
<evidence type="ECO:0000313" key="3">
    <source>
        <dbReference type="Proteomes" id="UP001061302"/>
    </source>
</evidence>
<feature type="region of interest" description="Disordered" evidence="1">
    <location>
        <begin position="1"/>
        <end position="57"/>
    </location>
</feature>
<dbReference type="RefSeq" id="WP_263124374.1">
    <property type="nucleotide sequence ID" value="NZ_CP106753.1"/>
</dbReference>
<organism evidence="2 3">
    <name type="scientific">Chitiniphilus purpureus</name>
    <dbReference type="NCBI Taxonomy" id="2981137"/>
    <lineage>
        <taxon>Bacteria</taxon>
        <taxon>Pseudomonadati</taxon>
        <taxon>Pseudomonadota</taxon>
        <taxon>Betaproteobacteria</taxon>
        <taxon>Neisseriales</taxon>
        <taxon>Chitinibacteraceae</taxon>
        <taxon>Chitiniphilus</taxon>
    </lineage>
</organism>
<evidence type="ECO:0000313" key="2">
    <source>
        <dbReference type="EMBL" id="UXY15011.1"/>
    </source>
</evidence>
<dbReference type="EMBL" id="CP106753">
    <property type="protein sequence ID" value="UXY15011.1"/>
    <property type="molecule type" value="Genomic_DNA"/>
</dbReference>
<evidence type="ECO:0008006" key="4">
    <source>
        <dbReference type="Google" id="ProtNLM"/>
    </source>
</evidence>
<evidence type="ECO:0000256" key="1">
    <source>
        <dbReference type="SAM" id="MobiDB-lite"/>
    </source>
</evidence>
<protein>
    <recommendedName>
        <fullName evidence="4">DUF5610 domain-containing protein</fullName>
    </recommendedName>
</protein>
<reference evidence="2" key="1">
    <citation type="submission" date="2022-10" db="EMBL/GenBank/DDBJ databases">
        <title>Chitiniphilus purpureus sp. nov., a novel chitin-degrading bacterium isolated from crawfish pond sediment.</title>
        <authorList>
            <person name="Li K."/>
        </authorList>
    </citation>
    <scope>NUCLEOTIDE SEQUENCE</scope>
    <source>
        <strain evidence="2">CD1</strain>
    </source>
</reference>